<comment type="subcellular location">
    <subcellularLocation>
        <location evidence="1">Endosome</location>
    </subcellularLocation>
</comment>
<protein>
    <recommendedName>
        <fullName evidence="4">Vacuolar protein sorting-associated protein 26C</fullName>
    </recommendedName>
</protein>
<dbReference type="FunFam" id="2.60.40.640:FF:000009">
    <property type="entry name" value="Down syndrome critical region protein 3"/>
    <property type="match status" value="1"/>
</dbReference>
<dbReference type="InterPro" id="IPR014752">
    <property type="entry name" value="Arrestin-like_C"/>
</dbReference>
<dbReference type="PANTHER" id="PTHR12233">
    <property type="entry name" value="VACUOLAR PROTEIN SORTING 26 RELATED"/>
    <property type="match status" value="1"/>
</dbReference>
<evidence type="ECO:0000256" key="2">
    <source>
        <dbReference type="ARBA" id="ARBA00009100"/>
    </source>
</evidence>
<dbReference type="AlphaFoldDB" id="A0A3M6UD61"/>
<comment type="function">
    <text evidence="5">Component of the commander complex that is essential for endosomal recycling of transmembrane cargos; the commander complex is composed of the CCC subcomplex and the retriever subcomplex. Component of the retriever complex, which is a heterotrimeric complex related to retromer cargo-selective complex (CSC) and essential for retromer-independent retrieval and recycling of numerous cargos such as integrin alpha-5/beta-1 (ITGA5:ITGB1). The recruitment of the retriever complex to the endosomal membrane involves CCC and WASH complexes. In the endosomes, drives the retriever and recycling of NxxY-motif-containing cargo proteins by coupling to SNX17, a cargo essential for the homeostatic maintenance of numerous cell surface proteins associated with processes that include cell migration, cell adhesion, nutrient supply and cell signaling.</text>
</comment>
<accession>A0A3M6UD61</accession>
<comment type="subunit">
    <text evidence="6">Component of the commander complex that is essential for endosomal recycling of transmembrane cargos; the commander complex is composed of the CCC subcomplex and the retriever subcomplex. Component of the heterotrimeric retriever complex consisting of VPS26C, VPS29 and VPS35L; within the complex interacts with VPS35L. Interacts with SNX17 (via C-terminus); the interaction is direct and associates SNX17 with the retriever complex. Interacts with SNX31; the interaction is direct.</text>
</comment>
<gene>
    <name evidence="7" type="ORF">pdam_00014849</name>
</gene>
<proteinExistence type="inferred from homology"/>
<sequence>MSASATAKLEYIAGSTCKMATLEIRLKRVNKIYHEGDIVKGVIVVQSRGELSHNGITLSMEGSVNLQLSAKSVGVFEAFYNSLKPIHLVNYSLEIAKPGKLYHSISMFTPNGKTELPFEIPLKPKGNKPLYETYHGVFVNIQYYLRSEMKRPYLNKDLQSQAEFIVENKVTSKKGEVKPVEFSITPESLENVKEKAKVPKFLVKGNLDNALCSISKPFTGELEVVESDRPIKSIELQLVRVETCGCAEGYSKDATEIQNIQIAEGDVCRGLRIPIYMIFPRLFTCPTLTTANFKIEFEVNVVIVLQDDHLITENFPIKIMRFENNAV</sequence>
<keyword evidence="8" id="KW-1185">Reference proteome</keyword>
<comment type="caution">
    <text evidence="7">The sequence shown here is derived from an EMBL/GenBank/DDBJ whole genome shotgun (WGS) entry which is preliminary data.</text>
</comment>
<name>A0A3M6UD61_POCDA</name>
<evidence type="ECO:0000256" key="1">
    <source>
        <dbReference type="ARBA" id="ARBA00004177"/>
    </source>
</evidence>
<dbReference type="EMBL" id="RCHS01001764">
    <property type="protein sequence ID" value="RMX51499.1"/>
    <property type="molecule type" value="Genomic_DNA"/>
</dbReference>
<evidence type="ECO:0000313" key="7">
    <source>
        <dbReference type="EMBL" id="RMX51499.1"/>
    </source>
</evidence>
<organism evidence="7 8">
    <name type="scientific">Pocillopora damicornis</name>
    <name type="common">Cauliflower coral</name>
    <name type="synonym">Millepora damicornis</name>
    <dbReference type="NCBI Taxonomy" id="46731"/>
    <lineage>
        <taxon>Eukaryota</taxon>
        <taxon>Metazoa</taxon>
        <taxon>Cnidaria</taxon>
        <taxon>Anthozoa</taxon>
        <taxon>Hexacorallia</taxon>
        <taxon>Scleractinia</taxon>
        <taxon>Astrocoeniina</taxon>
        <taxon>Pocilloporidae</taxon>
        <taxon>Pocillopora</taxon>
    </lineage>
</organism>
<dbReference type="Proteomes" id="UP000275408">
    <property type="component" value="Unassembled WGS sequence"/>
</dbReference>
<comment type="similarity">
    <text evidence="2">Belongs to the VPS26 family.</text>
</comment>
<dbReference type="STRING" id="46731.A0A3M6UD61"/>
<dbReference type="FunFam" id="2.60.40.640:FF:000008">
    <property type="entry name" value="Down syndrome critical region protein 3"/>
    <property type="match status" value="1"/>
</dbReference>
<evidence type="ECO:0000256" key="6">
    <source>
        <dbReference type="ARBA" id="ARBA00093474"/>
    </source>
</evidence>
<evidence type="ECO:0000256" key="3">
    <source>
        <dbReference type="ARBA" id="ARBA00022753"/>
    </source>
</evidence>
<evidence type="ECO:0000256" key="4">
    <source>
        <dbReference type="ARBA" id="ARBA00067597"/>
    </source>
</evidence>
<dbReference type="Gene3D" id="2.60.40.640">
    <property type="match status" value="2"/>
</dbReference>
<dbReference type="GO" id="GO:0005768">
    <property type="term" value="C:endosome"/>
    <property type="evidence" value="ECO:0007669"/>
    <property type="project" value="UniProtKB-SubCell"/>
</dbReference>
<dbReference type="OrthoDB" id="10263384at2759"/>
<keyword evidence="3" id="KW-0967">Endosome</keyword>
<dbReference type="Pfam" id="PF03643">
    <property type="entry name" value="Vps26"/>
    <property type="match status" value="1"/>
</dbReference>
<evidence type="ECO:0000313" key="8">
    <source>
        <dbReference type="Proteomes" id="UP000275408"/>
    </source>
</evidence>
<evidence type="ECO:0000256" key="5">
    <source>
        <dbReference type="ARBA" id="ARBA00093280"/>
    </source>
</evidence>
<dbReference type="InterPro" id="IPR028934">
    <property type="entry name" value="Vps26-related"/>
</dbReference>
<reference evidence="7 8" key="1">
    <citation type="journal article" date="2018" name="Sci. Rep.">
        <title>Comparative analysis of the Pocillopora damicornis genome highlights role of immune system in coral evolution.</title>
        <authorList>
            <person name="Cunning R."/>
            <person name="Bay R.A."/>
            <person name="Gillette P."/>
            <person name="Baker A.C."/>
            <person name="Traylor-Knowles N."/>
        </authorList>
    </citation>
    <scope>NUCLEOTIDE SEQUENCE [LARGE SCALE GENOMIC DNA]</scope>
    <source>
        <strain evidence="7">RSMAS</strain>
        <tissue evidence="7">Whole animal</tissue>
    </source>
</reference>
<dbReference type="GO" id="GO:0006886">
    <property type="term" value="P:intracellular protein transport"/>
    <property type="evidence" value="ECO:0007669"/>
    <property type="project" value="InterPro"/>
</dbReference>